<feature type="non-terminal residue" evidence="1">
    <location>
        <position position="66"/>
    </location>
</feature>
<organism evidence="1 2">
    <name type="scientific">Cucumis sativus</name>
    <name type="common">Cucumber</name>
    <dbReference type="NCBI Taxonomy" id="3659"/>
    <lineage>
        <taxon>Eukaryota</taxon>
        <taxon>Viridiplantae</taxon>
        <taxon>Streptophyta</taxon>
        <taxon>Embryophyta</taxon>
        <taxon>Tracheophyta</taxon>
        <taxon>Spermatophyta</taxon>
        <taxon>Magnoliopsida</taxon>
        <taxon>eudicotyledons</taxon>
        <taxon>Gunneridae</taxon>
        <taxon>Pentapetalae</taxon>
        <taxon>rosids</taxon>
        <taxon>fabids</taxon>
        <taxon>Cucurbitales</taxon>
        <taxon>Cucurbitaceae</taxon>
        <taxon>Benincaseae</taxon>
        <taxon>Cucumis</taxon>
    </lineage>
</organism>
<protein>
    <submittedName>
        <fullName evidence="1">Uncharacterized protein</fullName>
    </submittedName>
</protein>
<keyword evidence="2" id="KW-1185">Reference proteome</keyword>
<reference evidence="1 2" key="4">
    <citation type="journal article" date="2011" name="BMC Genomics">
        <title>RNA-Seq improves annotation of protein-coding genes in the cucumber genome.</title>
        <authorList>
            <person name="Li Z."/>
            <person name="Zhang Z."/>
            <person name="Yan P."/>
            <person name="Huang S."/>
            <person name="Fei Z."/>
            <person name="Lin K."/>
        </authorList>
    </citation>
    <scope>NUCLEOTIDE SEQUENCE [LARGE SCALE GENOMIC DNA]</scope>
    <source>
        <strain evidence="2">cv. 9930</strain>
        <tissue evidence="1">Leaf</tissue>
    </source>
</reference>
<reference evidence="1 2" key="2">
    <citation type="journal article" date="2009" name="PLoS ONE">
        <title>An integrated genetic and cytogenetic map of the cucumber genome.</title>
        <authorList>
            <person name="Ren Y."/>
            <person name="Zhang Z."/>
            <person name="Liu J."/>
            <person name="Staub J.E."/>
            <person name="Han Y."/>
            <person name="Cheng Z."/>
            <person name="Li X."/>
            <person name="Lu J."/>
            <person name="Miao H."/>
            <person name="Kang H."/>
            <person name="Xie B."/>
            <person name="Gu X."/>
            <person name="Wang X."/>
            <person name="Du Y."/>
            <person name="Jin W."/>
            <person name="Huang S."/>
        </authorList>
    </citation>
    <scope>NUCLEOTIDE SEQUENCE [LARGE SCALE GENOMIC DNA]</scope>
    <source>
        <strain evidence="2">cv. 9930</strain>
        <tissue evidence="1">Leaf</tissue>
    </source>
</reference>
<gene>
    <name evidence="1" type="ORF">Csa_023556</name>
</gene>
<dbReference type="Proteomes" id="UP000029981">
    <property type="component" value="Unassembled WGS sequence"/>
</dbReference>
<feature type="non-terminal residue" evidence="1">
    <location>
        <position position="1"/>
    </location>
</feature>
<proteinExistence type="predicted"/>
<accession>A0ACB6HBL2</accession>
<comment type="caution">
    <text evidence="1">The sequence shown here is derived from an EMBL/GenBank/DDBJ whole genome shotgun (WGS) entry which is preliminary data.</text>
</comment>
<sequence length="66" mass="7661">IKLSSVYYGTKLTFPSEQLNSDAALKKDSSNLDRSVRMQSSLEMQIFKDRWTDAAKNDRCWIDPYP</sequence>
<evidence type="ECO:0000313" key="1">
    <source>
        <dbReference type="EMBL" id="KAE8637290.1"/>
    </source>
</evidence>
<reference evidence="1 2" key="3">
    <citation type="journal article" date="2010" name="BMC Genomics">
        <title>Transcriptome sequencing and comparative analysis of cucumber flowers with different sex types.</title>
        <authorList>
            <person name="Guo S."/>
            <person name="Zheng Y."/>
            <person name="Joung J.G."/>
            <person name="Liu S."/>
            <person name="Zhang Z."/>
            <person name="Crasta O.R."/>
            <person name="Sobral B.W."/>
            <person name="Xu Y."/>
            <person name="Huang S."/>
            <person name="Fei Z."/>
        </authorList>
    </citation>
    <scope>NUCLEOTIDE SEQUENCE [LARGE SCALE GENOMIC DNA]</scope>
    <source>
        <strain evidence="2">cv. 9930</strain>
        <tissue evidence="1">Leaf</tissue>
    </source>
</reference>
<reference evidence="1 2" key="1">
    <citation type="journal article" date="2009" name="Nat. Genet.">
        <title>The genome of the cucumber, Cucumis sativus L.</title>
        <authorList>
            <person name="Huang S."/>
            <person name="Li R."/>
            <person name="Zhang Z."/>
            <person name="Li L."/>
            <person name="Gu X."/>
            <person name="Fan W."/>
            <person name="Lucas W.J."/>
            <person name="Wang X."/>
            <person name="Xie B."/>
            <person name="Ni P."/>
            <person name="Ren Y."/>
            <person name="Zhu H."/>
            <person name="Li J."/>
            <person name="Lin K."/>
            <person name="Jin W."/>
            <person name="Fei Z."/>
            <person name="Li G."/>
            <person name="Staub J."/>
            <person name="Kilian A."/>
            <person name="van der Vossen E.A."/>
            <person name="Wu Y."/>
            <person name="Guo J."/>
            <person name="He J."/>
            <person name="Jia Z."/>
            <person name="Ren Y."/>
            <person name="Tian G."/>
            <person name="Lu Y."/>
            <person name="Ruan J."/>
            <person name="Qian W."/>
            <person name="Wang M."/>
            <person name="Huang Q."/>
            <person name="Li B."/>
            <person name="Xuan Z."/>
            <person name="Cao J."/>
            <person name="Asan"/>
            <person name="Wu Z."/>
            <person name="Zhang J."/>
            <person name="Cai Q."/>
            <person name="Bai Y."/>
            <person name="Zhao B."/>
            <person name="Han Y."/>
            <person name="Li Y."/>
            <person name="Li X."/>
            <person name="Wang S."/>
            <person name="Shi Q."/>
            <person name="Liu S."/>
            <person name="Cho W.K."/>
            <person name="Kim J.Y."/>
            <person name="Xu Y."/>
            <person name="Heller-Uszynska K."/>
            <person name="Miao H."/>
            <person name="Cheng Z."/>
            <person name="Zhang S."/>
            <person name="Wu J."/>
            <person name="Yang Y."/>
            <person name="Kang H."/>
            <person name="Li M."/>
            <person name="Liang H."/>
            <person name="Ren X."/>
            <person name="Shi Z."/>
            <person name="Wen M."/>
            <person name="Jian M."/>
            <person name="Yang H."/>
            <person name="Zhang G."/>
            <person name="Yang Z."/>
            <person name="Chen R."/>
            <person name="Liu S."/>
            <person name="Li J."/>
            <person name="Ma L."/>
            <person name="Liu H."/>
            <person name="Zhou Y."/>
            <person name="Zhao J."/>
            <person name="Fang X."/>
            <person name="Li G."/>
            <person name="Fang L."/>
            <person name="Li Y."/>
            <person name="Liu D."/>
            <person name="Zheng H."/>
            <person name="Zhang Y."/>
            <person name="Qin N."/>
            <person name="Li Z."/>
            <person name="Yang G."/>
            <person name="Yang S."/>
            <person name="Bolund L."/>
            <person name="Kristiansen K."/>
            <person name="Zheng H."/>
            <person name="Li S."/>
            <person name="Zhang X."/>
            <person name="Yang H."/>
            <person name="Wang J."/>
            <person name="Sun R."/>
            <person name="Zhang B."/>
            <person name="Jiang S."/>
            <person name="Wang J."/>
            <person name="Du Y."/>
            <person name="Li S."/>
        </authorList>
    </citation>
    <scope>NUCLEOTIDE SEQUENCE [LARGE SCALE GENOMIC DNA]</scope>
    <source>
        <strain evidence="2">cv. 9930</strain>
        <tissue evidence="1">Leaf</tissue>
    </source>
</reference>
<reference evidence="1 2" key="5">
    <citation type="journal article" date="2019" name="Gigascience">
        <title>A chromosome-scale genome assembly of cucumber (Cucumis sativus L.).</title>
        <authorList>
            <person name="Li Q."/>
            <person name="Li H."/>
            <person name="Huang W."/>
            <person name="Xu Y."/>
            <person name="Zhou Q."/>
            <person name="Wang S."/>
            <person name="Ruan J."/>
            <person name="Huang S."/>
            <person name="Zhang Z."/>
        </authorList>
    </citation>
    <scope>NUCLEOTIDE SEQUENCE [LARGE SCALE GENOMIC DNA]</scope>
    <source>
        <strain evidence="2">cv. 9930</strain>
        <tissue evidence="1">Leaf</tissue>
    </source>
</reference>
<name>A0ACB6HBL2_CUCSA</name>
<dbReference type="EMBL" id="ACHR03000055">
    <property type="protein sequence ID" value="KAE8637290.1"/>
    <property type="molecule type" value="Genomic_DNA"/>
</dbReference>
<evidence type="ECO:0000313" key="2">
    <source>
        <dbReference type="Proteomes" id="UP000029981"/>
    </source>
</evidence>